<evidence type="ECO:0000256" key="4">
    <source>
        <dbReference type="ARBA" id="ARBA00022692"/>
    </source>
</evidence>
<proteinExistence type="inferred from homology"/>
<keyword evidence="4 7" id="KW-0812">Transmembrane</keyword>
<evidence type="ECO:0000256" key="3">
    <source>
        <dbReference type="ARBA" id="ARBA00022475"/>
    </source>
</evidence>
<evidence type="ECO:0000313" key="11">
    <source>
        <dbReference type="EMBL" id="MCY9521032.1"/>
    </source>
</evidence>
<evidence type="ECO:0000256" key="1">
    <source>
        <dbReference type="ARBA" id="ARBA00004651"/>
    </source>
</evidence>
<dbReference type="PANTHER" id="PTHR10590:SF4">
    <property type="entry name" value="SOLUTE CARRIER FAMILY 28 MEMBER 3"/>
    <property type="match status" value="1"/>
</dbReference>
<accession>A0ABT4DUL1</accession>
<dbReference type="InterPro" id="IPR011657">
    <property type="entry name" value="CNT_C_dom"/>
</dbReference>
<keyword evidence="6 7" id="KW-0472">Membrane</keyword>
<dbReference type="Proteomes" id="UP001207626">
    <property type="component" value="Unassembled WGS sequence"/>
</dbReference>
<feature type="transmembrane region" description="Helical" evidence="7">
    <location>
        <begin position="253"/>
        <end position="275"/>
    </location>
</feature>
<keyword evidence="3" id="KW-1003">Cell membrane</keyword>
<dbReference type="PANTHER" id="PTHR10590">
    <property type="entry name" value="SODIUM/NUCLEOSIDE COTRANSPORTER"/>
    <property type="match status" value="1"/>
</dbReference>
<evidence type="ECO:0000259" key="9">
    <source>
        <dbReference type="Pfam" id="PF07662"/>
    </source>
</evidence>
<evidence type="ECO:0000259" key="10">
    <source>
        <dbReference type="Pfam" id="PF07670"/>
    </source>
</evidence>
<dbReference type="InterPro" id="IPR011642">
    <property type="entry name" value="Gate_dom"/>
</dbReference>
<dbReference type="Pfam" id="PF07662">
    <property type="entry name" value="Nucleos_tra2_C"/>
    <property type="match status" value="1"/>
</dbReference>
<evidence type="ECO:0000256" key="2">
    <source>
        <dbReference type="ARBA" id="ARBA00009033"/>
    </source>
</evidence>
<dbReference type="RefSeq" id="WP_087435722.1">
    <property type="nucleotide sequence ID" value="NZ_JAMDLV010000019.1"/>
</dbReference>
<dbReference type="Pfam" id="PF07670">
    <property type="entry name" value="Gate"/>
    <property type="match status" value="1"/>
</dbReference>
<reference evidence="11 12" key="1">
    <citation type="submission" date="2022-05" db="EMBL/GenBank/DDBJ databases">
        <title>Genome Sequencing of Bee-Associated Microbes.</title>
        <authorList>
            <person name="Dunlap C."/>
        </authorList>
    </citation>
    <scope>NUCLEOTIDE SEQUENCE [LARGE SCALE GENOMIC DNA]</scope>
    <source>
        <strain evidence="11 12">NRRL NRS-1438</strain>
    </source>
</reference>
<feature type="transmembrane region" description="Helical" evidence="7">
    <location>
        <begin position="167"/>
        <end position="189"/>
    </location>
</feature>
<feature type="transmembrane region" description="Helical" evidence="7">
    <location>
        <begin position="88"/>
        <end position="110"/>
    </location>
</feature>
<organism evidence="11 12">
    <name type="scientific">Paenibacillus apiarius</name>
    <dbReference type="NCBI Taxonomy" id="46240"/>
    <lineage>
        <taxon>Bacteria</taxon>
        <taxon>Bacillati</taxon>
        <taxon>Bacillota</taxon>
        <taxon>Bacilli</taxon>
        <taxon>Bacillales</taxon>
        <taxon>Paenibacillaceae</taxon>
        <taxon>Paenibacillus</taxon>
    </lineage>
</organism>
<feature type="transmembrane region" description="Helical" evidence="7">
    <location>
        <begin position="31"/>
        <end position="51"/>
    </location>
</feature>
<sequence>MQYVWGLLGIACLLLIGFLFCEDKRRIRWRPIIGALFLQLLFGLIVLKWEAGRRALRAVSDGVSYVITYANEGVSFVFGSAIPQAGQGFVFAFQVLTIIIFFSSLIAVLYHLHIMQWVIKIIGGFLSKMLSTSKAESLSATANIFVGQVEAPLAIKPYLNQMTRSEIFTVMVGGMASVSGSVLAGYALLGVPLEYLIAASFMSAPAGLLVSKLLIPETEHPVTNEHIDVTGGEEDASNVIDAAARGAVDGLQIALAVGASLIAFIGLIAFVNGLLGGIGGWFGNAALSLQGILGWLFSPVAFLVGIPWADAPIAGSLIGQKIALNEFVAFSQIPTIKAQITDRSLMIVSFALCGFANLGSIAIQISGLASMAPDKRKYITSLGLRSVLGGTIANLLSAAIAGMFY</sequence>
<feature type="domain" description="Nucleoside transporter/FeoB GTPase Gate" evidence="10">
    <location>
        <begin position="92"/>
        <end position="189"/>
    </location>
</feature>
<evidence type="ECO:0000256" key="7">
    <source>
        <dbReference type="RuleBase" id="RU362018"/>
    </source>
</evidence>
<keyword evidence="12" id="KW-1185">Reference proteome</keyword>
<gene>
    <name evidence="11" type="ORF">M5X09_15345</name>
</gene>
<feature type="transmembrane region" description="Helical" evidence="7">
    <location>
        <begin position="345"/>
        <end position="366"/>
    </location>
</feature>
<comment type="similarity">
    <text evidence="2 7">Belongs to the concentrative nucleoside transporter (CNT) (TC 2.A.41) family.</text>
</comment>
<dbReference type="NCBIfam" id="TIGR00804">
    <property type="entry name" value="nupC"/>
    <property type="match status" value="1"/>
</dbReference>
<keyword evidence="7" id="KW-0813">Transport</keyword>
<name>A0ABT4DUL1_9BACL</name>
<evidence type="ECO:0000256" key="5">
    <source>
        <dbReference type="ARBA" id="ARBA00022989"/>
    </source>
</evidence>
<dbReference type="Pfam" id="PF01773">
    <property type="entry name" value="Nucleos_tra2_N"/>
    <property type="match status" value="1"/>
</dbReference>
<evidence type="ECO:0000256" key="6">
    <source>
        <dbReference type="ARBA" id="ARBA00023136"/>
    </source>
</evidence>
<comment type="caution">
    <text evidence="11">The sequence shown here is derived from an EMBL/GenBank/DDBJ whole genome shotgun (WGS) entry which is preliminary data.</text>
</comment>
<feature type="domain" description="Concentrative nucleoside transporter C-terminal" evidence="9">
    <location>
        <begin position="195"/>
        <end position="402"/>
    </location>
</feature>
<dbReference type="InterPro" id="IPR002668">
    <property type="entry name" value="CNT_N_dom"/>
</dbReference>
<comment type="subcellular location">
    <subcellularLocation>
        <location evidence="1">Cell membrane</location>
        <topology evidence="1">Multi-pass membrane protein</topology>
    </subcellularLocation>
</comment>
<dbReference type="InterPro" id="IPR018270">
    <property type="entry name" value="C_nuclsd_transpt_met_bac"/>
</dbReference>
<keyword evidence="5 7" id="KW-1133">Transmembrane helix</keyword>
<feature type="domain" description="Concentrative nucleoside transporter N-terminal" evidence="8">
    <location>
        <begin position="8"/>
        <end position="80"/>
    </location>
</feature>
<dbReference type="InterPro" id="IPR008276">
    <property type="entry name" value="C_nuclsd_transpt"/>
</dbReference>
<evidence type="ECO:0000313" key="12">
    <source>
        <dbReference type="Proteomes" id="UP001207626"/>
    </source>
</evidence>
<protein>
    <recommendedName>
        <fullName evidence="7">Nucleoside permease</fullName>
    </recommendedName>
</protein>
<feature type="transmembrane region" description="Helical" evidence="7">
    <location>
        <begin position="386"/>
        <end position="404"/>
    </location>
</feature>
<comment type="caution">
    <text evidence="7">Lacks conserved residue(s) required for the propagation of feature annotation.</text>
</comment>
<dbReference type="EMBL" id="JAMDLW010000020">
    <property type="protein sequence ID" value="MCY9521032.1"/>
    <property type="molecule type" value="Genomic_DNA"/>
</dbReference>
<evidence type="ECO:0000259" key="8">
    <source>
        <dbReference type="Pfam" id="PF01773"/>
    </source>
</evidence>
<feature type="transmembrane region" description="Helical" evidence="7">
    <location>
        <begin position="287"/>
        <end position="309"/>
    </location>
</feature>